<comment type="caution">
    <text evidence="2">The sequence shown here is derived from an EMBL/GenBank/DDBJ whole genome shotgun (WGS) entry which is preliminary data.</text>
</comment>
<feature type="region of interest" description="Disordered" evidence="1">
    <location>
        <begin position="18"/>
        <end position="121"/>
    </location>
</feature>
<feature type="compositionally biased region" description="Acidic residues" evidence="1">
    <location>
        <begin position="19"/>
        <end position="33"/>
    </location>
</feature>
<organism evidence="2 3">
    <name type="scientific">Stylosanthes scabra</name>
    <dbReference type="NCBI Taxonomy" id="79078"/>
    <lineage>
        <taxon>Eukaryota</taxon>
        <taxon>Viridiplantae</taxon>
        <taxon>Streptophyta</taxon>
        <taxon>Embryophyta</taxon>
        <taxon>Tracheophyta</taxon>
        <taxon>Spermatophyta</taxon>
        <taxon>Magnoliopsida</taxon>
        <taxon>eudicotyledons</taxon>
        <taxon>Gunneridae</taxon>
        <taxon>Pentapetalae</taxon>
        <taxon>rosids</taxon>
        <taxon>fabids</taxon>
        <taxon>Fabales</taxon>
        <taxon>Fabaceae</taxon>
        <taxon>Papilionoideae</taxon>
        <taxon>50 kb inversion clade</taxon>
        <taxon>dalbergioids sensu lato</taxon>
        <taxon>Dalbergieae</taxon>
        <taxon>Pterocarpus clade</taxon>
        <taxon>Stylosanthes</taxon>
    </lineage>
</organism>
<dbReference type="Proteomes" id="UP001341840">
    <property type="component" value="Unassembled WGS sequence"/>
</dbReference>
<sequence length="121" mass="13681">MDLKMGLNLRRKEHFFSESESEFDFEEEYESEVESSSGGASTELDSENTMSEELVERRPLSKPNPAQQGKRSKKKLELNATLGVRSEDRPLVESIRRPAPIMQQETIALGKRKQPGRAADA</sequence>
<protein>
    <submittedName>
        <fullName evidence="2">Uncharacterized protein</fullName>
    </submittedName>
</protein>
<gene>
    <name evidence="2" type="ORF">PIB30_061798</name>
</gene>
<reference evidence="2 3" key="1">
    <citation type="journal article" date="2023" name="Plants (Basel)">
        <title>Bridging the Gap: Combining Genomics and Transcriptomics Approaches to Understand Stylosanthes scabra, an Orphan Legume from the Brazilian Caatinga.</title>
        <authorList>
            <person name="Ferreira-Neto J.R.C."/>
            <person name="da Silva M.D."/>
            <person name="Binneck E."/>
            <person name="de Melo N.F."/>
            <person name="da Silva R.H."/>
            <person name="de Melo A.L.T.M."/>
            <person name="Pandolfi V."/>
            <person name="Bustamante F.O."/>
            <person name="Brasileiro-Vidal A.C."/>
            <person name="Benko-Iseppon A.M."/>
        </authorList>
    </citation>
    <scope>NUCLEOTIDE SEQUENCE [LARGE SCALE GENOMIC DNA]</scope>
    <source>
        <tissue evidence="2">Leaves</tissue>
    </source>
</reference>
<keyword evidence="3" id="KW-1185">Reference proteome</keyword>
<accession>A0ABU6UN35</accession>
<evidence type="ECO:0000313" key="2">
    <source>
        <dbReference type="EMBL" id="MED6161546.1"/>
    </source>
</evidence>
<feature type="compositionally biased region" description="Basic and acidic residues" evidence="1">
    <location>
        <begin position="85"/>
        <end position="96"/>
    </location>
</feature>
<name>A0ABU6UN35_9FABA</name>
<evidence type="ECO:0000256" key="1">
    <source>
        <dbReference type="SAM" id="MobiDB-lite"/>
    </source>
</evidence>
<dbReference type="EMBL" id="JASCZI010121394">
    <property type="protein sequence ID" value="MED6161546.1"/>
    <property type="molecule type" value="Genomic_DNA"/>
</dbReference>
<feature type="non-terminal residue" evidence="2">
    <location>
        <position position="121"/>
    </location>
</feature>
<proteinExistence type="predicted"/>
<evidence type="ECO:0000313" key="3">
    <source>
        <dbReference type="Proteomes" id="UP001341840"/>
    </source>
</evidence>